<evidence type="ECO:0000256" key="6">
    <source>
        <dbReference type="ARBA" id="ARBA00023136"/>
    </source>
</evidence>
<feature type="transmembrane region" description="Helical" evidence="9">
    <location>
        <begin position="57"/>
        <end position="75"/>
    </location>
</feature>
<accession>A0A343DRI6</accession>
<keyword evidence="4 9" id="KW-0812">Transmembrane</keyword>
<evidence type="ECO:0000256" key="2">
    <source>
        <dbReference type="ARBA" id="ARBA00004141"/>
    </source>
</evidence>
<dbReference type="InterPro" id="IPR001750">
    <property type="entry name" value="ND/Mrp_TM"/>
</dbReference>
<proteinExistence type="predicted"/>
<dbReference type="GO" id="GO:0008137">
    <property type="term" value="F:NADH dehydrogenase (ubiquinone) activity"/>
    <property type="evidence" value="ECO:0007669"/>
    <property type="project" value="UniProtKB-EC"/>
</dbReference>
<feature type="transmembrane region" description="Helical" evidence="9">
    <location>
        <begin position="408"/>
        <end position="424"/>
    </location>
</feature>
<dbReference type="PANTHER" id="PTHR42829">
    <property type="entry name" value="NADH-UBIQUINONE OXIDOREDUCTASE CHAIN 5"/>
    <property type="match status" value="1"/>
</dbReference>
<feature type="transmembrane region" description="Helical" evidence="9">
    <location>
        <begin position="208"/>
        <end position="224"/>
    </location>
</feature>
<dbReference type="PRINTS" id="PR01434">
    <property type="entry name" value="NADHDHGNASE5"/>
</dbReference>
<organism evidence="11">
    <name type="scientific">Eucera floralia</name>
    <dbReference type="NCBI Taxonomy" id="599063"/>
    <lineage>
        <taxon>Eukaryota</taxon>
        <taxon>Metazoa</taxon>
        <taxon>Ecdysozoa</taxon>
        <taxon>Arthropoda</taxon>
        <taxon>Hexapoda</taxon>
        <taxon>Insecta</taxon>
        <taxon>Pterygota</taxon>
        <taxon>Neoptera</taxon>
        <taxon>Endopterygota</taxon>
        <taxon>Hymenoptera</taxon>
        <taxon>Apocrita</taxon>
        <taxon>Aculeata</taxon>
        <taxon>Apoidea</taxon>
        <taxon>Anthophila</taxon>
        <taxon>Apidae</taxon>
        <taxon>Eucera</taxon>
        <taxon>Synhalonia</taxon>
    </lineage>
</organism>
<reference evidence="11" key="1">
    <citation type="journal article" date="2018" name="Mol. Phylogenet. Evol.">
        <title>Gene arrangement and sequence of mitochondrial genomes yield insights into the phylogeny and evolution of bees and sphecid wasps (Hymenoptera: Apoidea).</title>
        <authorList>
            <person name="Zheng B.Y."/>
            <person name="Cao L.J."/>
            <person name="Tang P."/>
            <person name="van Achterberg K."/>
            <person name="Hoffmann A.A."/>
            <person name="Chen H.Y."/>
            <person name="Chen X.X."/>
            <person name="Wei S.J."/>
        </authorList>
    </citation>
    <scope>NUCLEOTIDE SEQUENCE</scope>
</reference>
<feature type="transmembrane region" description="Helical" evidence="9">
    <location>
        <begin position="529"/>
        <end position="548"/>
    </location>
</feature>
<keyword evidence="5 9" id="KW-1133">Transmembrane helix</keyword>
<dbReference type="PANTHER" id="PTHR42829:SF2">
    <property type="entry name" value="NADH-UBIQUINONE OXIDOREDUCTASE CHAIN 5"/>
    <property type="match status" value="1"/>
</dbReference>
<feature type="domain" description="NADH:quinone oxidoreductase/Mrp antiporter transmembrane" evidence="10">
    <location>
        <begin position="104"/>
        <end position="374"/>
    </location>
</feature>
<dbReference type="GO" id="GO:0003954">
    <property type="term" value="F:NADH dehydrogenase activity"/>
    <property type="evidence" value="ECO:0007669"/>
    <property type="project" value="TreeGrafter"/>
</dbReference>
<feature type="transmembrane region" description="Helical" evidence="9">
    <location>
        <begin position="470"/>
        <end position="488"/>
    </location>
</feature>
<feature type="transmembrane region" description="Helical" evidence="9">
    <location>
        <begin position="436"/>
        <end position="458"/>
    </location>
</feature>
<evidence type="ECO:0000256" key="3">
    <source>
        <dbReference type="ARBA" id="ARBA00012944"/>
    </source>
</evidence>
<feature type="transmembrane region" description="Helical" evidence="9">
    <location>
        <begin position="236"/>
        <end position="255"/>
    </location>
</feature>
<keyword evidence="6 9" id="KW-0472">Membrane</keyword>
<feature type="transmembrane region" description="Helical" evidence="9">
    <location>
        <begin position="149"/>
        <end position="168"/>
    </location>
</feature>
<feature type="transmembrane region" description="Helical" evidence="9">
    <location>
        <begin position="331"/>
        <end position="351"/>
    </location>
</feature>
<comment type="catalytic activity">
    <reaction evidence="8">
        <text>a ubiquinone + NADH + 5 H(+)(in) = a ubiquinol + NAD(+) + 4 H(+)(out)</text>
        <dbReference type="Rhea" id="RHEA:29091"/>
        <dbReference type="Rhea" id="RHEA-COMP:9565"/>
        <dbReference type="Rhea" id="RHEA-COMP:9566"/>
        <dbReference type="ChEBI" id="CHEBI:15378"/>
        <dbReference type="ChEBI" id="CHEBI:16389"/>
        <dbReference type="ChEBI" id="CHEBI:17976"/>
        <dbReference type="ChEBI" id="CHEBI:57540"/>
        <dbReference type="ChEBI" id="CHEBI:57945"/>
        <dbReference type="EC" id="7.1.1.2"/>
    </reaction>
</comment>
<feature type="transmembrane region" description="Helical" evidence="9">
    <location>
        <begin position="371"/>
        <end position="396"/>
    </location>
</feature>
<evidence type="ECO:0000256" key="7">
    <source>
        <dbReference type="ARBA" id="ARBA00031027"/>
    </source>
</evidence>
<dbReference type="GO" id="GO:0015990">
    <property type="term" value="P:electron transport coupled proton transport"/>
    <property type="evidence" value="ECO:0007669"/>
    <property type="project" value="TreeGrafter"/>
</dbReference>
<keyword evidence="11" id="KW-0496">Mitochondrion</keyword>
<dbReference type="EMBL" id="KX494108">
    <property type="protein sequence ID" value="ARX96660.1"/>
    <property type="molecule type" value="Genomic_DNA"/>
</dbReference>
<dbReference type="GO" id="GO:0042773">
    <property type="term" value="P:ATP synthesis coupled electron transport"/>
    <property type="evidence" value="ECO:0007669"/>
    <property type="project" value="InterPro"/>
</dbReference>
<geneLocation type="mitochondrion" evidence="11"/>
<feature type="transmembrane region" description="Helical" evidence="9">
    <location>
        <begin position="87"/>
        <end position="104"/>
    </location>
</feature>
<feature type="transmembrane region" description="Helical" evidence="9">
    <location>
        <begin position="290"/>
        <end position="310"/>
    </location>
</feature>
<feature type="transmembrane region" description="Helical" evidence="9">
    <location>
        <begin position="6"/>
        <end position="25"/>
    </location>
</feature>
<feature type="transmembrane region" description="Helical" evidence="9">
    <location>
        <begin position="174"/>
        <end position="196"/>
    </location>
</feature>
<gene>
    <name evidence="11" type="primary">nad5</name>
</gene>
<name>A0A343DRI6_9HYME</name>
<comment type="function">
    <text evidence="1">Core subunit of the mitochondrial membrane respiratory chain NADH dehydrogenase (Complex I) that is believed to belong to the minimal assembly required for catalysis. Complex I functions in the transfer of electrons from NADH to the respiratory chain. The immediate electron acceptor for the enzyme is believed to be ubiquinone.</text>
</comment>
<protein>
    <recommendedName>
        <fullName evidence="3">NADH:ubiquinone reductase (H(+)-translocating)</fullName>
        <ecNumber evidence="3">7.1.1.2</ecNumber>
    </recommendedName>
    <alternativeName>
        <fullName evidence="7">NADH dehydrogenase subunit 5</fullName>
    </alternativeName>
</protein>
<dbReference type="InterPro" id="IPR003945">
    <property type="entry name" value="NU5C-like"/>
</dbReference>
<sequence length="549" mass="65358">MNMLIYGILLIFLSILLLLINLYMIMIQKIIILEWMIYQFNSMKFNMFLLIDEFMLNFMMLILIITSMVVIYSLTYMNMELNLMKRFYLLLMLFVMSMCLMIISPNMLTILLGWDGLGLISYCLVIFYQNLNSYNAGMLTVILNRIGDASLLMLICLMMSFGSWNLLLYKMNNYMLFLMIIMTFTKSAQLPFCSWLPAAMMAPTPISALVHSSTLVTAGVYMLIRYNNLLSLSLNKLILLISSLTMLMAGMIANFEMDFKKIIALSTLSQLGFMMSILSMKLIYMAYLHMIIHAMFKSLMFLCVGSYIFMMNGSQNLQNYGGMFKIYSFKNFIMMFSLLSLCGFPFLVGFYSKDLIMEEFFFLKLNMLSLFNLMLGTMFTVSYSFRLIIMVFTLNYLKFKLLNYNKDFKMNMCMFILMIISMIYSKMYFNMKFLDLNLMLDMLMKLMVLKLIILGMIFNKWIMQYLKYFYMNYYMIMFNSMMFLNNFYKYIYLNPLLMLSKYDLIIEKNLMENFMSMLFILFKYFNFKYYMNLLNMLIFFMFIIMIYLI</sequence>
<dbReference type="EC" id="7.1.1.2" evidence="3"/>
<evidence type="ECO:0000256" key="1">
    <source>
        <dbReference type="ARBA" id="ARBA00003257"/>
    </source>
</evidence>
<evidence type="ECO:0000256" key="5">
    <source>
        <dbReference type="ARBA" id="ARBA00022989"/>
    </source>
</evidence>
<evidence type="ECO:0000256" key="9">
    <source>
        <dbReference type="SAM" id="Phobius"/>
    </source>
</evidence>
<dbReference type="GO" id="GO:0016020">
    <property type="term" value="C:membrane"/>
    <property type="evidence" value="ECO:0007669"/>
    <property type="project" value="UniProtKB-SubCell"/>
</dbReference>
<evidence type="ECO:0000313" key="11">
    <source>
        <dbReference type="EMBL" id="ARX96660.1"/>
    </source>
</evidence>
<feature type="transmembrane region" description="Helical" evidence="9">
    <location>
        <begin position="262"/>
        <end position="284"/>
    </location>
</feature>
<evidence type="ECO:0000259" key="10">
    <source>
        <dbReference type="Pfam" id="PF00361"/>
    </source>
</evidence>
<evidence type="ECO:0000256" key="4">
    <source>
        <dbReference type="ARBA" id="ARBA00022692"/>
    </source>
</evidence>
<dbReference type="Pfam" id="PF00361">
    <property type="entry name" value="Proton_antipo_M"/>
    <property type="match status" value="1"/>
</dbReference>
<comment type="subcellular location">
    <subcellularLocation>
        <location evidence="2">Membrane</location>
        <topology evidence="2">Multi-pass membrane protein</topology>
    </subcellularLocation>
</comment>
<evidence type="ECO:0000256" key="8">
    <source>
        <dbReference type="ARBA" id="ARBA00049551"/>
    </source>
</evidence>
<dbReference type="AlphaFoldDB" id="A0A343DRI6"/>